<dbReference type="Pfam" id="PF22292">
    <property type="entry name" value="DUF6965"/>
    <property type="match status" value="1"/>
</dbReference>
<evidence type="ECO:0000313" key="2">
    <source>
        <dbReference type="EMBL" id="MVM31105.1"/>
    </source>
</evidence>
<dbReference type="AlphaFoldDB" id="A0A7K1SBG1"/>
<dbReference type="RefSeq" id="WP_157585647.1">
    <property type="nucleotide sequence ID" value="NZ_WPIN01000004.1"/>
</dbReference>
<protein>
    <recommendedName>
        <fullName evidence="1">DUF6965 domain-containing protein</fullName>
    </recommendedName>
</protein>
<organism evidence="2 3">
    <name type="scientific">Spirosoma arboris</name>
    <dbReference type="NCBI Taxonomy" id="2682092"/>
    <lineage>
        <taxon>Bacteria</taxon>
        <taxon>Pseudomonadati</taxon>
        <taxon>Bacteroidota</taxon>
        <taxon>Cytophagia</taxon>
        <taxon>Cytophagales</taxon>
        <taxon>Cytophagaceae</taxon>
        <taxon>Spirosoma</taxon>
    </lineage>
</organism>
<evidence type="ECO:0000313" key="3">
    <source>
        <dbReference type="Proteomes" id="UP000436006"/>
    </source>
</evidence>
<reference evidence="2 3" key="1">
    <citation type="submission" date="2019-12" db="EMBL/GenBank/DDBJ databases">
        <title>Spirosoma sp. HMF4905 genome sequencing and assembly.</title>
        <authorList>
            <person name="Kang H."/>
            <person name="Cha I."/>
            <person name="Kim H."/>
            <person name="Joh K."/>
        </authorList>
    </citation>
    <scope>NUCLEOTIDE SEQUENCE [LARGE SCALE GENOMIC DNA]</scope>
    <source>
        <strain evidence="2 3">HMF4905</strain>
    </source>
</reference>
<gene>
    <name evidence="2" type="ORF">GO755_13775</name>
</gene>
<comment type="caution">
    <text evidence="2">The sequence shown here is derived from an EMBL/GenBank/DDBJ whole genome shotgun (WGS) entry which is preliminary data.</text>
</comment>
<feature type="domain" description="DUF6965" evidence="1">
    <location>
        <begin position="3"/>
        <end position="61"/>
    </location>
</feature>
<keyword evidence="3" id="KW-1185">Reference proteome</keyword>
<sequence length="77" mass="8771">MNELDDLLDYYQGRCLPDTPFTISRYASTNNLRHCVKLAIATAKVGNKASIKTLRQIRERLLNPENSQIQKANHVIS</sequence>
<name>A0A7K1SBG1_9BACT</name>
<dbReference type="Proteomes" id="UP000436006">
    <property type="component" value="Unassembled WGS sequence"/>
</dbReference>
<evidence type="ECO:0000259" key="1">
    <source>
        <dbReference type="Pfam" id="PF22292"/>
    </source>
</evidence>
<dbReference type="EMBL" id="WPIN01000004">
    <property type="protein sequence ID" value="MVM31105.1"/>
    <property type="molecule type" value="Genomic_DNA"/>
</dbReference>
<dbReference type="InterPro" id="IPR054238">
    <property type="entry name" value="DUF6965"/>
</dbReference>
<proteinExistence type="predicted"/>
<accession>A0A7K1SBG1</accession>